<feature type="transmembrane region" description="Helical" evidence="7">
    <location>
        <begin position="20"/>
        <end position="45"/>
    </location>
</feature>
<sequence length="437" mass="44145">MPNRTKGHTRPLAWAGREYLIQTGATVVGGLGNAGAPIATAFALLRMGGGAAAIGYVTGARLAATVLFLLIGGAVADRLPRHRVMVAANVGNALSQAALAALVLTGSAKLWQVVLLASANGIGQAFYAPAAEGMIMESVDQEQAPRAFALFRTALNSSQIGGAALGGALVAAVGPGWVLALDATTLAAAGTLRVFLRAPTPTGQQAEREAGSGMLADLREGWREFTSRRWLWAVVVQYGVVNACLIAAESVLGPIVADQRLGGPRPWGLVNAAMGAGLVAGGLLMVRWQPRRLLLAGTAGVLLFALPAATLAAGAPLTVLGGAMFASGIGGTVYGVCWMIALQQEIPAASFSRVAAYDWCGSVALAPVGTMAAAPLAGGLGLNGALWACAGGMTLLSLLVLAVPEVRQLARVTAAPPPSGLRSETPAPTAVRSEAAA</sequence>
<dbReference type="RefSeq" id="WP_246559898.1">
    <property type="nucleotide sequence ID" value="NZ_JACHJV010000001.1"/>
</dbReference>
<reference evidence="8 9" key="1">
    <citation type="submission" date="2020-08" db="EMBL/GenBank/DDBJ databases">
        <title>Sequencing the genomes of 1000 actinobacteria strains.</title>
        <authorList>
            <person name="Klenk H.-P."/>
        </authorList>
    </citation>
    <scope>NUCLEOTIDE SEQUENCE [LARGE SCALE GENOMIC DNA]</scope>
    <source>
        <strain evidence="8 9">DSM 41654</strain>
    </source>
</reference>
<feature type="transmembrane region" description="Helical" evidence="7">
    <location>
        <begin position="268"/>
        <end position="286"/>
    </location>
</feature>
<feature type="transmembrane region" description="Helical" evidence="7">
    <location>
        <begin position="51"/>
        <end position="72"/>
    </location>
</feature>
<dbReference type="InterPro" id="IPR036259">
    <property type="entry name" value="MFS_trans_sf"/>
</dbReference>
<evidence type="ECO:0000256" key="5">
    <source>
        <dbReference type="ARBA" id="ARBA00023136"/>
    </source>
</evidence>
<evidence type="ECO:0000256" key="7">
    <source>
        <dbReference type="SAM" id="Phobius"/>
    </source>
</evidence>
<keyword evidence="9" id="KW-1185">Reference proteome</keyword>
<keyword evidence="5 7" id="KW-0472">Membrane</keyword>
<comment type="caution">
    <text evidence="8">The sequence shown here is derived from an EMBL/GenBank/DDBJ whole genome shotgun (WGS) entry which is preliminary data.</text>
</comment>
<dbReference type="PANTHER" id="PTHR23513:SF11">
    <property type="entry name" value="STAPHYLOFERRIN A TRANSPORTER"/>
    <property type="match status" value="1"/>
</dbReference>
<accession>A0A7W7QXQ6</accession>
<dbReference type="AlphaFoldDB" id="A0A7W7QXQ6"/>
<protein>
    <recommendedName>
        <fullName evidence="10">MFS transporter</fullName>
    </recommendedName>
</protein>
<feature type="transmembrane region" description="Helical" evidence="7">
    <location>
        <begin position="354"/>
        <end position="378"/>
    </location>
</feature>
<name>A0A7W7QXQ6_KITKI</name>
<evidence type="ECO:0000256" key="6">
    <source>
        <dbReference type="SAM" id="MobiDB-lite"/>
    </source>
</evidence>
<dbReference type="CDD" id="cd06173">
    <property type="entry name" value="MFS_MefA_like"/>
    <property type="match status" value="1"/>
</dbReference>
<evidence type="ECO:0000313" key="9">
    <source>
        <dbReference type="Proteomes" id="UP000540506"/>
    </source>
</evidence>
<dbReference type="EMBL" id="JACHJV010000001">
    <property type="protein sequence ID" value="MBB4921712.1"/>
    <property type="molecule type" value="Genomic_DNA"/>
</dbReference>
<dbReference type="Proteomes" id="UP000540506">
    <property type="component" value="Unassembled WGS sequence"/>
</dbReference>
<organism evidence="8 9">
    <name type="scientific">Kitasatospora kifunensis</name>
    <name type="common">Streptomyces kifunensis</name>
    <dbReference type="NCBI Taxonomy" id="58351"/>
    <lineage>
        <taxon>Bacteria</taxon>
        <taxon>Bacillati</taxon>
        <taxon>Actinomycetota</taxon>
        <taxon>Actinomycetes</taxon>
        <taxon>Kitasatosporales</taxon>
        <taxon>Streptomycetaceae</taxon>
        <taxon>Kitasatospora</taxon>
    </lineage>
</organism>
<feature type="transmembrane region" description="Helical" evidence="7">
    <location>
        <begin position="84"/>
        <end position="104"/>
    </location>
</feature>
<proteinExistence type="predicted"/>
<dbReference type="GO" id="GO:0022857">
    <property type="term" value="F:transmembrane transporter activity"/>
    <property type="evidence" value="ECO:0007669"/>
    <property type="project" value="InterPro"/>
</dbReference>
<feature type="transmembrane region" description="Helical" evidence="7">
    <location>
        <begin position="293"/>
        <end position="313"/>
    </location>
</feature>
<feature type="transmembrane region" description="Helical" evidence="7">
    <location>
        <begin position="319"/>
        <end position="342"/>
    </location>
</feature>
<dbReference type="PANTHER" id="PTHR23513">
    <property type="entry name" value="INTEGRAL MEMBRANE EFFLUX PROTEIN-RELATED"/>
    <property type="match status" value="1"/>
</dbReference>
<dbReference type="SUPFAM" id="SSF103473">
    <property type="entry name" value="MFS general substrate transporter"/>
    <property type="match status" value="1"/>
</dbReference>
<evidence type="ECO:0000256" key="4">
    <source>
        <dbReference type="ARBA" id="ARBA00022989"/>
    </source>
</evidence>
<evidence type="ECO:0000313" key="8">
    <source>
        <dbReference type="EMBL" id="MBB4921712.1"/>
    </source>
</evidence>
<comment type="subcellular location">
    <subcellularLocation>
        <location evidence="1">Cell membrane</location>
        <topology evidence="1">Multi-pass membrane protein</topology>
    </subcellularLocation>
</comment>
<feature type="transmembrane region" description="Helical" evidence="7">
    <location>
        <begin position="384"/>
        <end position="403"/>
    </location>
</feature>
<evidence type="ECO:0000256" key="2">
    <source>
        <dbReference type="ARBA" id="ARBA00022475"/>
    </source>
</evidence>
<gene>
    <name evidence="8" type="ORF">FHR34_000705</name>
</gene>
<feature type="transmembrane region" description="Helical" evidence="7">
    <location>
        <begin position="230"/>
        <end position="248"/>
    </location>
</feature>
<evidence type="ECO:0000256" key="3">
    <source>
        <dbReference type="ARBA" id="ARBA00022692"/>
    </source>
</evidence>
<keyword evidence="4 7" id="KW-1133">Transmembrane helix</keyword>
<evidence type="ECO:0008006" key="10">
    <source>
        <dbReference type="Google" id="ProtNLM"/>
    </source>
</evidence>
<dbReference type="Pfam" id="PF07690">
    <property type="entry name" value="MFS_1"/>
    <property type="match status" value="1"/>
</dbReference>
<keyword evidence="3 7" id="KW-0812">Transmembrane</keyword>
<feature type="region of interest" description="Disordered" evidence="6">
    <location>
        <begin position="414"/>
        <end position="437"/>
    </location>
</feature>
<keyword evidence="2" id="KW-1003">Cell membrane</keyword>
<dbReference type="GO" id="GO:0005886">
    <property type="term" value="C:plasma membrane"/>
    <property type="evidence" value="ECO:0007669"/>
    <property type="project" value="UniProtKB-SubCell"/>
</dbReference>
<dbReference type="InterPro" id="IPR011701">
    <property type="entry name" value="MFS"/>
</dbReference>
<evidence type="ECO:0000256" key="1">
    <source>
        <dbReference type="ARBA" id="ARBA00004651"/>
    </source>
</evidence>
<dbReference type="Gene3D" id="1.20.1250.20">
    <property type="entry name" value="MFS general substrate transporter like domains"/>
    <property type="match status" value="1"/>
</dbReference>